<dbReference type="InterPro" id="IPR000045">
    <property type="entry name" value="Prepilin_IV_endopep_pep"/>
</dbReference>
<dbReference type="AlphaFoldDB" id="A0A1X7A9H9"/>
<proteinExistence type="predicted"/>
<organism evidence="3 4">
    <name type="scientific">Roseovarius gaetbuli</name>
    <dbReference type="NCBI Taxonomy" id="1356575"/>
    <lineage>
        <taxon>Bacteria</taxon>
        <taxon>Pseudomonadati</taxon>
        <taxon>Pseudomonadota</taxon>
        <taxon>Alphaproteobacteria</taxon>
        <taxon>Rhodobacterales</taxon>
        <taxon>Roseobacteraceae</taxon>
        <taxon>Roseovarius</taxon>
    </lineage>
</organism>
<dbReference type="GO" id="GO:0016020">
    <property type="term" value="C:membrane"/>
    <property type="evidence" value="ECO:0007669"/>
    <property type="project" value="InterPro"/>
</dbReference>
<feature type="domain" description="Prepilin type IV endopeptidase peptidase" evidence="2">
    <location>
        <begin position="10"/>
        <end position="108"/>
    </location>
</feature>
<feature type="transmembrane region" description="Helical" evidence="1">
    <location>
        <begin position="31"/>
        <end position="48"/>
    </location>
</feature>
<reference evidence="4" key="1">
    <citation type="submission" date="2017-03" db="EMBL/GenBank/DDBJ databases">
        <authorList>
            <person name="Rodrigo-Torres L."/>
            <person name="Arahal R.D."/>
            <person name="Lucena T."/>
        </authorList>
    </citation>
    <scope>NUCLEOTIDE SEQUENCE [LARGE SCALE GENOMIC DNA]</scope>
    <source>
        <strain evidence="4">CECT 8370</strain>
    </source>
</reference>
<evidence type="ECO:0000259" key="2">
    <source>
        <dbReference type="Pfam" id="PF01478"/>
    </source>
</evidence>
<evidence type="ECO:0000313" key="3">
    <source>
        <dbReference type="EMBL" id="SLN73872.1"/>
    </source>
</evidence>
<evidence type="ECO:0000313" key="4">
    <source>
        <dbReference type="Proteomes" id="UP000194012"/>
    </source>
</evidence>
<protein>
    <submittedName>
        <fullName evidence="3">Type IV leader peptidase family protein</fullName>
    </submittedName>
</protein>
<accession>A0A1X7A9H9</accession>
<feature type="transmembrane region" description="Helical" evidence="1">
    <location>
        <begin position="97"/>
        <end position="115"/>
    </location>
</feature>
<evidence type="ECO:0000256" key="1">
    <source>
        <dbReference type="SAM" id="Phobius"/>
    </source>
</evidence>
<keyword evidence="1" id="KW-0812">Transmembrane</keyword>
<dbReference type="EMBL" id="FWFJ01000058">
    <property type="protein sequence ID" value="SLN73872.1"/>
    <property type="molecule type" value="Genomic_DNA"/>
</dbReference>
<keyword evidence="1" id="KW-1133">Transmembrane helix</keyword>
<dbReference type="OrthoDB" id="7866360at2"/>
<keyword evidence="1" id="KW-0472">Membrane</keyword>
<keyword evidence="4" id="KW-1185">Reference proteome</keyword>
<dbReference type="GO" id="GO:0004190">
    <property type="term" value="F:aspartic-type endopeptidase activity"/>
    <property type="evidence" value="ECO:0007669"/>
    <property type="project" value="InterPro"/>
</dbReference>
<gene>
    <name evidence="3" type="ORF">ROG8370_03634</name>
</gene>
<dbReference type="Pfam" id="PF01478">
    <property type="entry name" value="Peptidase_A24"/>
    <property type="match status" value="1"/>
</dbReference>
<dbReference type="Gene3D" id="1.20.120.1220">
    <property type="match status" value="1"/>
</dbReference>
<feature type="transmembrane region" description="Helical" evidence="1">
    <location>
        <begin position="60"/>
        <end position="91"/>
    </location>
</feature>
<dbReference type="Proteomes" id="UP000194012">
    <property type="component" value="Unassembled WGS sequence"/>
</dbReference>
<name>A0A1X7A9H9_9RHOB</name>
<feature type="transmembrane region" description="Helical" evidence="1">
    <location>
        <begin position="136"/>
        <end position="153"/>
    </location>
</feature>
<sequence>MMAWIVSLGLIAVLAAVIYFDLRHMRIPNQLSLILIVLFAGLALTLPMSEIAVRLAQSMVVFVFCFTFFALRLMGGGDVKILACLALFVPLSHASEIMLGFSAGLMGCTLLIVLARKVLRSDGSDWAFLKTAKMPMGVPIGMSGIGMLGWSMLSGV</sequence>